<dbReference type="GO" id="GO:0008654">
    <property type="term" value="P:phospholipid biosynthetic process"/>
    <property type="evidence" value="ECO:0007669"/>
    <property type="project" value="InterPro"/>
</dbReference>
<comment type="caution">
    <text evidence="4">The sequence shown here is derived from an EMBL/GenBank/DDBJ whole genome shotgun (WGS) entry which is preliminary data.</text>
</comment>
<evidence type="ECO:0000256" key="3">
    <source>
        <dbReference type="SAM" id="Phobius"/>
    </source>
</evidence>
<evidence type="ECO:0000313" key="5">
    <source>
        <dbReference type="Proteomes" id="UP000294911"/>
    </source>
</evidence>
<dbReference type="OrthoDB" id="7390033at2"/>
<dbReference type="RefSeq" id="WP_132875090.1">
    <property type="nucleotide sequence ID" value="NZ_SLXQ01000001.1"/>
</dbReference>
<dbReference type="InterPro" id="IPR000462">
    <property type="entry name" value="CDP-OH_P_trans"/>
</dbReference>
<keyword evidence="1 2" id="KW-0808">Transferase</keyword>
<dbReference type="GO" id="GO:0016020">
    <property type="term" value="C:membrane"/>
    <property type="evidence" value="ECO:0007669"/>
    <property type="project" value="InterPro"/>
</dbReference>
<evidence type="ECO:0000313" key="4">
    <source>
        <dbReference type="EMBL" id="TCP56495.1"/>
    </source>
</evidence>
<dbReference type="InterPro" id="IPR048254">
    <property type="entry name" value="CDP_ALCOHOL_P_TRANSF_CS"/>
</dbReference>
<keyword evidence="3" id="KW-0812">Transmembrane</keyword>
<name>A0A4R2RAP5_9PSEU</name>
<feature type="transmembrane region" description="Helical" evidence="3">
    <location>
        <begin position="71"/>
        <end position="96"/>
    </location>
</feature>
<keyword evidence="3" id="KW-1133">Transmembrane helix</keyword>
<comment type="similarity">
    <text evidence="2">Belongs to the CDP-alcohol phosphatidyltransferase class-I family.</text>
</comment>
<organism evidence="4 5">
    <name type="scientific">Tamaricihabitans halophyticus</name>
    <dbReference type="NCBI Taxonomy" id="1262583"/>
    <lineage>
        <taxon>Bacteria</taxon>
        <taxon>Bacillati</taxon>
        <taxon>Actinomycetota</taxon>
        <taxon>Actinomycetes</taxon>
        <taxon>Pseudonocardiales</taxon>
        <taxon>Pseudonocardiaceae</taxon>
        <taxon>Tamaricihabitans</taxon>
    </lineage>
</organism>
<dbReference type="AlphaFoldDB" id="A0A4R2RAP5"/>
<dbReference type="Gene3D" id="1.20.120.1760">
    <property type="match status" value="1"/>
</dbReference>
<feature type="transmembrane region" description="Helical" evidence="3">
    <location>
        <begin position="189"/>
        <end position="210"/>
    </location>
</feature>
<dbReference type="GO" id="GO:0016780">
    <property type="term" value="F:phosphotransferase activity, for other substituted phosphate groups"/>
    <property type="evidence" value="ECO:0007669"/>
    <property type="project" value="InterPro"/>
</dbReference>
<protein>
    <submittedName>
        <fullName evidence="4">CDP-alcohol phosphatidyltransferase-like enzyme</fullName>
    </submittedName>
</protein>
<keyword evidence="5" id="KW-1185">Reference proteome</keyword>
<evidence type="ECO:0000256" key="1">
    <source>
        <dbReference type="ARBA" id="ARBA00022679"/>
    </source>
</evidence>
<feature type="transmembrane region" description="Helical" evidence="3">
    <location>
        <begin position="216"/>
        <end position="237"/>
    </location>
</feature>
<dbReference type="InterPro" id="IPR043130">
    <property type="entry name" value="CDP-OH_PTrfase_TM_dom"/>
</dbReference>
<keyword evidence="3" id="KW-0472">Membrane</keyword>
<evidence type="ECO:0000256" key="2">
    <source>
        <dbReference type="RuleBase" id="RU003750"/>
    </source>
</evidence>
<proteinExistence type="inferred from homology"/>
<gene>
    <name evidence="4" type="ORF">EV191_101438</name>
</gene>
<feature type="transmembrane region" description="Helical" evidence="3">
    <location>
        <begin position="43"/>
        <end position="65"/>
    </location>
</feature>
<accession>A0A4R2RAP5</accession>
<dbReference type="PROSITE" id="PS00379">
    <property type="entry name" value="CDP_ALCOHOL_P_TRANSF"/>
    <property type="match status" value="1"/>
</dbReference>
<dbReference type="EMBL" id="SLXQ01000001">
    <property type="protein sequence ID" value="TCP56495.1"/>
    <property type="molecule type" value="Genomic_DNA"/>
</dbReference>
<dbReference type="Pfam" id="PF01066">
    <property type="entry name" value="CDP-OH_P_transf"/>
    <property type="match status" value="1"/>
</dbReference>
<feature type="transmembrane region" description="Helical" evidence="3">
    <location>
        <begin position="146"/>
        <end position="168"/>
    </location>
</feature>
<sequence length="246" mass="26328">MTDAQHNARDTFGAVVKRLRAKQKSAAGVPAYTRYVNRPLGKLAAAGGYLLGFTANQLTVLSGIISFASLAFLAILGPSWLLGIGVAAGLAIGYILDSADGQLARLRGGGALAGEWLDHVVDAARMPAVHLAVLIGLFRFTDLADGYLLIPLGYLLVTVVRFFALILAEQMHRNRKATTDTDPPAASDSPLRALLGLPADFGVLCLLFVLWGHTNTFLICYTVLFVANALLMVASFIRRYRELTGV</sequence>
<dbReference type="Proteomes" id="UP000294911">
    <property type="component" value="Unassembled WGS sequence"/>
</dbReference>
<reference evidence="4 5" key="1">
    <citation type="submission" date="2019-03" db="EMBL/GenBank/DDBJ databases">
        <title>Genomic Encyclopedia of Type Strains, Phase IV (KMG-IV): sequencing the most valuable type-strain genomes for metagenomic binning, comparative biology and taxonomic classification.</title>
        <authorList>
            <person name="Goeker M."/>
        </authorList>
    </citation>
    <scope>NUCLEOTIDE SEQUENCE [LARGE SCALE GENOMIC DNA]</scope>
    <source>
        <strain evidence="4 5">DSM 45765</strain>
    </source>
</reference>